<keyword evidence="4 8" id="KW-0808">Transferase</keyword>
<dbReference type="Pfam" id="PF00155">
    <property type="entry name" value="Aminotran_1_2"/>
    <property type="match status" value="1"/>
</dbReference>
<dbReference type="Proteomes" id="UP000554965">
    <property type="component" value="Unassembled WGS sequence"/>
</dbReference>
<comment type="similarity">
    <text evidence="2">Belongs to the class-I pyridoxal-phosphate-dependent aminotransferase family.</text>
</comment>
<protein>
    <submittedName>
        <fullName evidence="8">Putative N-succinyldiaminopimelate aminotransferase DapC</fullName>
        <ecNumber evidence="8">2.6.1.17</ecNumber>
    </submittedName>
</protein>
<keyword evidence="5" id="KW-0663">Pyridoxal phosphate</keyword>
<feature type="region of interest" description="Disordered" evidence="6">
    <location>
        <begin position="1"/>
        <end position="29"/>
    </location>
</feature>
<evidence type="ECO:0000256" key="6">
    <source>
        <dbReference type="SAM" id="MobiDB-lite"/>
    </source>
</evidence>
<dbReference type="GO" id="GO:0009016">
    <property type="term" value="F:succinyldiaminopimelate transaminase activity"/>
    <property type="evidence" value="ECO:0007669"/>
    <property type="project" value="UniProtKB-EC"/>
</dbReference>
<dbReference type="CDD" id="cd00609">
    <property type="entry name" value="AAT_like"/>
    <property type="match status" value="1"/>
</dbReference>
<feature type="domain" description="Aminotransferase class I/classII large" evidence="7">
    <location>
        <begin position="59"/>
        <end position="416"/>
    </location>
</feature>
<organism evidence="8 9">
    <name type="scientific">Mycobacterium simulans</name>
    <dbReference type="NCBI Taxonomy" id="627089"/>
    <lineage>
        <taxon>Bacteria</taxon>
        <taxon>Bacillati</taxon>
        <taxon>Actinomycetota</taxon>
        <taxon>Actinomycetes</taxon>
        <taxon>Mycobacteriales</taxon>
        <taxon>Mycobacteriaceae</taxon>
        <taxon>Mycobacterium</taxon>
    </lineage>
</organism>
<comment type="caution">
    <text evidence="8">The sequence shown here is derived from an EMBL/GenBank/DDBJ whole genome shotgun (WGS) entry which is preliminary data.</text>
</comment>
<dbReference type="GO" id="GO:0016212">
    <property type="term" value="F:kynurenine-oxoglutarate transaminase activity"/>
    <property type="evidence" value="ECO:0007669"/>
    <property type="project" value="TreeGrafter"/>
</dbReference>
<reference evidence="8 9" key="1">
    <citation type="submission" date="2017-10" db="EMBL/GenBank/DDBJ databases">
        <authorList>
            <consortium name="Urmite Genomes"/>
        </authorList>
    </citation>
    <scope>NUCLEOTIDE SEQUENCE [LARGE SCALE GENOMIC DNA]</scope>
    <source>
        <strain evidence="8 9">FB-527</strain>
    </source>
</reference>
<keyword evidence="3 8" id="KW-0032">Aminotransferase</keyword>
<dbReference type="PANTHER" id="PTHR43807:SF20">
    <property type="entry name" value="FI04487P"/>
    <property type="match status" value="1"/>
</dbReference>
<dbReference type="GO" id="GO:0005737">
    <property type="term" value="C:cytoplasm"/>
    <property type="evidence" value="ECO:0007669"/>
    <property type="project" value="TreeGrafter"/>
</dbReference>
<evidence type="ECO:0000256" key="2">
    <source>
        <dbReference type="ARBA" id="ARBA00007441"/>
    </source>
</evidence>
<dbReference type="AlphaFoldDB" id="A0A7Z7ILD4"/>
<dbReference type="FunFam" id="3.40.640.10:FF:000033">
    <property type="entry name" value="Aspartate aminotransferase"/>
    <property type="match status" value="1"/>
</dbReference>
<dbReference type="EMBL" id="OCTY01000002">
    <property type="protein sequence ID" value="SOJ55742.1"/>
    <property type="molecule type" value="Genomic_DNA"/>
</dbReference>
<evidence type="ECO:0000256" key="1">
    <source>
        <dbReference type="ARBA" id="ARBA00001933"/>
    </source>
</evidence>
<dbReference type="GO" id="GO:0030170">
    <property type="term" value="F:pyridoxal phosphate binding"/>
    <property type="evidence" value="ECO:0007669"/>
    <property type="project" value="InterPro"/>
</dbReference>
<dbReference type="Gene3D" id="3.90.1150.10">
    <property type="entry name" value="Aspartate Aminotransferase, domain 1"/>
    <property type="match status" value="1"/>
</dbReference>
<dbReference type="InterPro" id="IPR051326">
    <property type="entry name" value="Kynurenine-oxoglutarate_AT"/>
</dbReference>
<dbReference type="Gene3D" id="3.40.640.10">
    <property type="entry name" value="Type I PLP-dependent aspartate aminotransferase-like (Major domain)"/>
    <property type="match status" value="1"/>
</dbReference>
<comment type="cofactor">
    <cofactor evidence="1">
        <name>pyridoxal 5'-phosphate</name>
        <dbReference type="ChEBI" id="CHEBI:597326"/>
    </cofactor>
</comment>
<dbReference type="InterPro" id="IPR015422">
    <property type="entry name" value="PyrdxlP-dep_Trfase_small"/>
</dbReference>
<evidence type="ECO:0000256" key="5">
    <source>
        <dbReference type="ARBA" id="ARBA00022898"/>
    </source>
</evidence>
<accession>A0A7Z7ILD4</accession>
<dbReference type="InterPro" id="IPR015421">
    <property type="entry name" value="PyrdxlP-dep_Trfase_major"/>
</dbReference>
<sequence>MDAVEAEPLQETSIPAPGRHPSKSKKSEPPFLMIASRLRPYATHVCGEMSALAARIGAINLGQGFPDEDGPPAMLQAAQQAMADGLNQYPPLLGIAPLREAIAADRERRYGTSFDPESEVLVTVGATEAIAAIALGLLEPGSELLAIEPCYDAYPAVAAMAGVRLKTVPLVTDGRGFALDLDALRLAITRHTAAIIVNSPHNPTGAVLRRDELETIAELAIEYDILVITDEVYECLTYDSVQHVPLGALPGMRDRTLTVSSASKMFNCTGWRTGWVCGNAKLIAAVRSAKQYLSYVGAAVFQPAVALALNTQQAWVEESRRSLQSRRDRLAAGLAKIGFDVRHSSGTFFLCADPTPLGFTDSGSFCADVPHRAGVAAIPLSAFCTTDGDRFKAWNHLARLTFCKREDTLDEALRRLAVLTAS</sequence>
<dbReference type="InterPro" id="IPR015424">
    <property type="entry name" value="PyrdxlP-dep_Trfase"/>
</dbReference>
<evidence type="ECO:0000313" key="8">
    <source>
        <dbReference type="EMBL" id="SOJ55742.1"/>
    </source>
</evidence>
<name>A0A7Z7ILD4_9MYCO</name>
<gene>
    <name evidence="8" type="primary">dapC_1</name>
    <name evidence="8" type="ORF">MSIMFB_03223</name>
</gene>
<proteinExistence type="inferred from homology"/>
<dbReference type="SUPFAM" id="SSF53383">
    <property type="entry name" value="PLP-dependent transferases"/>
    <property type="match status" value="1"/>
</dbReference>
<dbReference type="PANTHER" id="PTHR43807">
    <property type="entry name" value="FI04487P"/>
    <property type="match status" value="1"/>
</dbReference>
<evidence type="ECO:0000259" key="7">
    <source>
        <dbReference type="Pfam" id="PF00155"/>
    </source>
</evidence>
<evidence type="ECO:0000256" key="3">
    <source>
        <dbReference type="ARBA" id="ARBA00022576"/>
    </source>
</evidence>
<evidence type="ECO:0000313" key="9">
    <source>
        <dbReference type="Proteomes" id="UP000554965"/>
    </source>
</evidence>
<evidence type="ECO:0000256" key="4">
    <source>
        <dbReference type="ARBA" id="ARBA00022679"/>
    </source>
</evidence>
<keyword evidence="9" id="KW-1185">Reference proteome</keyword>
<dbReference type="NCBIfam" id="NF005855">
    <property type="entry name" value="PRK07777.1"/>
    <property type="match status" value="1"/>
</dbReference>
<dbReference type="InterPro" id="IPR004839">
    <property type="entry name" value="Aminotransferase_I/II_large"/>
</dbReference>
<dbReference type="EC" id="2.6.1.17" evidence="8"/>